<proteinExistence type="predicted"/>
<gene>
    <name evidence="1" type="ORF">SAMN04244570_3547</name>
</gene>
<reference evidence="2" key="1">
    <citation type="submission" date="2017-02" db="EMBL/GenBank/DDBJ databases">
        <authorList>
            <person name="Varghese N."/>
            <person name="Submissions S."/>
        </authorList>
    </citation>
    <scope>NUCLEOTIDE SEQUENCE [LARGE SCALE GENOMIC DNA]</scope>
    <source>
        <strain evidence="2">DSM 23966</strain>
    </source>
</reference>
<evidence type="ECO:0000313" key="2">
    <source>
        <dbReference type="Proteomes" id="UP000190042"/>
    </source>
</evidence>
<protein>
    <submittedName>
        <fullName evidence="1">Uncharacterized protein</fullName>
    </submittedName>
</protein>
<accession>A0A1T4YTJ5</accession>
<dbReference type="EMBL" id="FUYJ01000009">
    <property type="protein sequence ID" value="SKB05082.1"/>
    <property type="molecule type" value="Genomic_DNA"/>
</dbReference>
<evidence type="ECO:0000313" key="1">
    <source>
        <dbReference type="EMBL" id="SKB05082.1"/>
    </source>
</evidence>
<name>A0A1T4YTJ5_9BACL</name>
<organism evidence="1 2">
    <name type="scientific">Sporosarcina newyorkensis</name>
    <dbReference type="NCBI Taxonomy" id="759851"/>
    <lineage>
        <taxon>Bacteria</taxon>
        <taxon>Bacillati</taxon>
        <taxon>Bacillota</taxon>
        <taxon>Bacilli</taxon>
        <taxon>Bacillales</taxon>
        <taxon>Caryophanaceae</taxon>
        <taxon>Sporosarcina</taxon>
    </lineage>
</organism>
<dbReference type="AlphaFoldDB" id="A0A1T4YTJ5"/>
<dbReference type="Proteomes" id="UP000190042">
    <property type="component" value="Unassembled WGS sequence"/>
</dbReference>
<sequence length="201" mass="22318">MRKLDYLRINFDDHIVEFPNRFRFVQNNDGTVSLEPDEGEIFQPGTPLNGETFNPMDIMIAKLAEHWNLHESDIVQIKIQQALEGDTKGNSGIFADTFSGDPIRINRETTAAVLTAPRSAGTTVLNVDNTDGFKPFTEVTIYDATNHEDVLITDVTESTVTVQPLQHDYVKGAVIARSNVTIADGRMDNGAWGTYSVMEVV</sequence>
<keyword evidence="2" id="KW-1185">Reference proteome</keyword>
<dbReference type="RefSeq" id="WP_078818512.1">
    <property type="nucleotide sequence ID" value="NZ_FUYJ01000009.1"/>
</dbReference>